<dbReference type="GO" id="GO:0030868">
    <property type="term" value="C:smooth endoplasmic reticulum membrane"/>
    <property type="evidence" value="ECO:0007669"/>
    <property type="project" value="UniProtKB-SubCell"/>
</dbReference>
<evidence type="ECO:0000256" key="18">
    <source>
        <dbReference type="ARBA" id="ARBA00047305"/>
    </source>
</evidence>
<dbReference type="PRINTS" id="PR02020">
    <property type="entry name" value="AQUAPORIN8"/>
</dbReference>
<protein>
    <recommendedName>
        <fullName evidence="21">Aquaporin-8</fullName>
    </recommendedName>
</protein>
<keyword evidence="9" id="KW-0999">Mitochondrion inner membrane</keyword>
<dbReference type="FunFam" id="1.20.1080.10:FF:000015">
    <property type="entry name" value="Aquaporin 8"/>
    <property type="match status" value="1"/>
</dbReference>
<evidence type="ECO:0000256" key="3">
    <source>
        <dbReference type="ARBA" id="ARBA00004554"/>
    </source>
</evidence>
<evidence type="ECO:0000256" key="15">
    <source>
        <dbReference type="ARBA" id="ARBA00023180"/>
    </source>
</evidence>
<evidence type="ECO:0000256" key="2">
    <source>
        <dbReference type="ARBA" id="ARBA00004448"/>
    </source>
</evidence>
<dbReference type="InterPro" id="IPR023277">
    <property type="entry name" value="Aquaporin_8"/>
</dbReference>
<dbReference type="GO" id="GO:0016323">
    <property type="term" value="C:basolateral plasma membrane"/>
    <property type="evidence" value="ECO:0007669"/>
    <property type="project" value="UniProtKB-SubCell"/>
</dbReference>
<feature type="transmembrane region" description="Helical" evidence="23">
    <location>
        <begin position="299"/>
        <end position="320"/>
    </location>
</feature>
<keyword evidence="5 22" id="KW-0813">Transport</keyword>
<feature type="transmembrane region" description="Helical" evidence="23">
    <location>
        <begin position="140"/>
        <end position="158"/>
    </location>
</feature>
<evidence type="ECO:0000256" key="17">
    <source>
        <dbReference type="ARBA" id="ARBA00036281"/>
    </source>
</evidence>
<evidence type="ECO:0000256" key="1">
    <source>
        <dbReference type="ARBA" id="ARBA00004424"/>
    </source>
</evidence>
<dbReference type="RefSeq" id="XP_012931798.2">
    <property type="nucleotide sequence ID" value="XM_013076344.2"/>
</dbReference>
<dbReference type="SUPFAM" id="SSF81338">
    <property type="entry name" value="Aquaporin-like"/>
    <property type="match status" value="1"/>
</dbReference>
<evidence type="ECO:0000313" key="24">
    <source>
        <dbReference type="Proteomes" id="UP000694906"/>
    </source>
</evidence>
<evidence type="ECO:0000256" key="7">
    <source>
        <dbReference type="ARBA" id="ARBA00022692"/>
    </source>
</evidence>
<name>A0AAX6R3N0_HETGA</name>
<evidence type="ECO:0000256" key="16">
    <source>
        <dbReference type="ARBA" id="ARBA00034651"/>
    </source>
</evidence>
<reference evidence="25" key="1">
    <citation type="submission" date="2025-08" db="UniProtKB">
        <authorList>
            <consortium name="RefSeq"/>
        </authorList>
    </citation>
    <scope>IDENTIFICATION</scope>
</reference>
<comment type="catalytic activity">
    <reaction evidence="16">
        <text>H2O(in) = H2O(out)</text>
        <dbReference type="Rhea" id="RHEA:29667"/>
        <dbReference type="ChEBI" id="CHEBI:15377"/>
    </reaction>
</comment>
<evidence type="ECO:0000256" key="8">
    <source>
        <dbReference type="ARBA" id="ARBA00022737"/>
    </source>
</evidence>
<dbReference type="KEGG" id="hgl:101700954"/>
<dbReference type="GO" id="GO:0008519">
    <property type="term" value="F:ammonium channel activity"/>
    <property type="evidence" value="ECO:0007669"/>
    <property type="project" value="UniProtKB-ARBA"/>
</dbReference>
<dbReference type="InterPro" id="IPR023271">
    <property type="entry name" value="Aquaporin-like"/>
</dbReference>
<comment type="catalytic activity">
    <reaction evidence="19">
        <text>formamide(out) = formamide(in)</text>
        <dbReference type="Rhea" id="RHEA:74387"/>
        <dbReference type="ChEBI" id="CHEBI:16397"/>
    </reaction>
</comment>
<comment type="subcellular location">
    <subcellularLocation>
        <location evidence="1">Apical cell membrane</location>
        <topology evidence="1">Multi-pass membrane protein</topology>
    </subcellularLocation>
    <subcellularLocation>
        <location evidence="3">Basolateral cell membrane</location>
        <topology evidence="3">Multi-pass membrane protein</topology>
    </subcellularLocation>
    <subcellularLocation>
        <location evidence="2">Mitochondrion inner membrane</location>
        <topology evidence="2">Multi-pass membrane protein</topology>
    </subcellularLocation>
    <subcellularLocation>
        <location evidence="20">Smooth endoplasmic reticulum membrane</location>
        <topology evidence="20">Multi-pass membrane protein</topology>
    </subcellularLocation>
</comment>
<dbReference type="Proteomes" id="UP000694906">
    <property type="component" value="Unplaced"/>
</dbReference>
<dbReference type="AlphaFoldDB" id="A0AAX6R3N0"/>
<evidence type="ECO:0000256" key="5">
    <source>
        <dbReference type="ARBA" id="ARBA00022448"/>
    </source>
</evidence>
<keyword evidence="24" id="KW-1185">Reference proteome</keyword>
<dbReference type="GO" id="GO:0005743">
    <property type="term" value="C:mitochondrial inner membrane"/>
    <property type="evidence" value="ECO:0007669"/>
    <property type="project" value="UniProtKB-SubCell"/>
</dbReference>
<feature type="transmembrane region" description="Helical" evidence="23">
    <location>
        <begin position="260"/>
        <end position="279"/>
    </location>
</feature>
<accession>A0AAX6R3N0</accession>
<dbReference type="GO" id="GO:0140157">
    <property type="term" value="P:ammonium import across plasma membrane"/>
    <property type="evidence" value="ECO:0007669"/>
    <property type="project" value="UniProtKB-ARBA"/>
</dbReference>
<dbReference type="PANTHER" id="PTHR45665">
    <property type="entry name" value="AQUAPORIN-8"/>
    <property type="match status" value="1"/>
</dbReference>
<evidence type="ECO:0000256" key="4">
    <source>
        <dbReference type="ARBA" id="ARBA00006175"/>
    </source>
</evidence>
<keyword evidence="7 22" id="KW-0812">Transmembrane</keyword>
<gene>
    <name evidence="25" type="primary">Aqp8</name>
</gene>
<dbReference type="GO" id="GO:0080170">
    <property type="term" value="P:hydrogen peroxide transmembrane transport"/>
    <property type="evidence" value="ECO:0007669"/>
    <property type="project" value="UniProtKB-ARBA"/>
</dbReference>
<evidence type="ECO:0000256" key="21">
    <source>
        <dbReference type="ARBA" id="ARBA00074374"/>
    </source>
</evidence>
<feature type="transmembrane region" description="Helical" evidence="23">
    <location>
        <begin position="228"/>
        <end position="248"/>
    </location>
</feature>
<evidence type="ECO:0000256" key="20">
    <source>
        <dbReference type="ARBA" id="ARBA00060365"/>
    </source>
</evidence>
<dbReference type="GeneID" id="101700954"/>
<dbReference type="InterPro" id="IPR000425">
    <property type="entry name" value="MIP"/>
</dbReference>
<feature type="transmembrane region" description="Helical" evidence="23">
    <location>
        <begin position="165"/>
        <end position="186"/>
    </location>
</feature>
<keyword evidence="8" id="KW-0677">Repeat</keyword>
<dbReference type="CTD" id="343"/>
<evidence type="ECO:0000256" key="9">
    <source>
        <dbReference type="ARBA" id="ARBA00022792"/>
    </source>
</evidence>
<dbReference type="InterPro" id="IPR022357">
    <property type="entry name" value="MIP_CS"/>
</dbReference>
<keyword evidence="13" id="KW-0496">Mitochondrion</keyword>
<dbReference type="PANTHER" id="PTHR45665:SF9">
    <property type="entry name" value="AQUAPORIN-8"/>
    <property type="match status" value="1"/>
</dbReference>
<keyword evidence="10" id="KW-0256">Endoplasmic reticulum</keyword>
<comment type="catalytic activity">
    <reaction evidence="18">
        <text>H2O2(out) = H2O2(in)</text>
        <dbReference type="Rhea" id="RHEA:74375"/>
        <dbReference type="ChEBI" id="CHEBI:16240"/>
    </reaction>
</comment>
<keyword evidence="11 23" id="KW-1133">Transmembrane helix</keyword>
<keyword evidence="15" id="KW-0325">Glycoprotein</keyword>
<sequence length="332" mass="35074">MQSKLPPTLYCFLNTFTKFLATLKGAEPVAGSWIGPPATVAACAPSLDWSSNPGSGWSFCLGFPPTRFLSLSQWQVSTCDTRHSSGRAKEPSMGGRCRMSWYDRFVQPCLVELLGSALFIFIGCLSVIENGPDTGLLQPALAHGLALGLIIATLGNISGGHFNPAVSLAATLIGGLNVMMLLPYWISQLCGGLIGAALVKAISPEEQFWNASGAAFVTVQEHNQAGRALGVEIILTTLLALAVCMGAINEKTKGPLAPFSIGFSVTVDILAGGAVSGACMNPARAFGPAVVAGHWDFHWIYWLGPLLGGLLVGLLIRFFIGDEKTRLILKGR</sequence>
<dbReference type="GO" id="GO:0019755">
    <property type="term" value="P:one-carbon compound transport"/>
    <property type="evidence" value="ECO:0007669"/>
    <property type="project" value="UniProtKB-ARBA"/>
</dbReference>
<evidence type="ECO:0000256" key="13">
    <source>
        <dbReference type="ARBA" id="ARBA00023128"/>
    </source>
</evidence>
<dbReference type="PRINTS" id="PR00783">
    <property type="entry name" value="MINTRINSICP"/>
</dbReference>
<evidence type="ECO:0000256" key="12">
    <source>
        <dbReference type="ARBA" id="ARBA00023097"/>
    </source>
</evidence>
<dbReference type="PROSITE" id="PS00221">
    <property type="entry name" value="MIP"/>
    <property type="match status" value="1"/>
</dbReference>
<keyword evidence="14 23" id="KW-0472">Membrane</keyword>
<evidence type="ECO:0000313" key="25">
    <source>
        <dbReference type="RefSeq" id="XP_012931798.2"/>
    </source>
</evidence>
<dbReference type="Pfam" id="PF00230">
    <property type="entry name" value="MIP"/>
    <property type="match status" value="1"/>
</dbReference>
<dbReference type="GO" id="GO:0046691">
    <property type="term" value="C:intracellular canaliculus"/>
    <property type="evidence" value="ECO:0007669"/>
    <property type="project" value="UniProtKB-ARBA"/>
</dbReference>
<comment type="similarity">
    <text evidence="4 22">Belongs to the MIP/aquaporin (TC 1.A.8) family.</text>
</comment>
<comment type="catalytic activity">
    <reaction evidence="17">
        <text>methylamine(out) = methylamine(in)</text>
        <dbReference type="Rhea" id="RHEA:74391"/>
        <dbReference type="ChEBI" id="CHEBI:59338"/>
    </reaction>
</comment>
<dbReference type="Gene3D" id="1.20.1080.10">
    <property type="entry name" value="Glycerol uptake facilitator protein"/>
    <property type="match status" value="1"/>
</dbReference>
<evidence type="ECO:0000256" key="11">
    <source>
        <dbReference type="ARBA" id="ARBA00022989"/>
    </source>
</evidence>
<evidence type="ECO:0000256" key="6">
    <source>
        <dbReference type="ARBA" id="ARBA00022475"/>
    </source>
</evidence>
<keyword evidence="12" id="KW-0558">Oxidation</keyword>
<proteinExistence type="inferred from homology"/>
<dbReference type="InterPro" id="IPR034294">
    <property type="entry name" value="Aquaporin_transptr"/>
</dbReference>
<evidence type="ECO:0000256" key="10">
    <source>
        <dbReference type="ARBA" id="ARBA00022824"/>
    </source>
</evidence>
<dbReference type="GO" id="GO:0015250">
    <property type="term" value="F:water channel activity"/>
    <property type="evidence" value="ECO:0007669"/>
    <property type="project" value="UniProtKB-ARBA"/>
</dbReference>
<organism evidence="24 25">
    <name type="scientific">Heterocephalus glaber</name>
    <name type="common">Naked mole rat</name>
    <dbReference type="NCBI Taxonomy" id="10181"/>
    <lineage>
        <taxon>Eukaryota</taxon>
        <taxon>Metazoa</taxon>
        <taxon>Chordata</taxon>
        <taxon>Craniata</taxon>
        <taxon>Vertebrata</taxon>
        <taxon>Euteleostomi</taxon>
        <taxon>Mammalia</taxon>
        <taxon>Eutheria</taxon>
        <taxon>Euarchontoglires</taxon>
        <taxon>Glires</taxon>
        <taxon>Rodentia</taxon>
        <taxon>Hystricomorpha</taxon>
        <taxon>Bathyergidae</taxon>
        <taxon>Heterocephalus</taxon>
    </lineage>
</organism>
<evidence type="ECO:0000256" key="19">
    <source>
        <dbReference type="ARBA" id="ARBA00050618"/>
    </source>
</evidence>
<evidence type="ECO:0000256" key="22">
    <source>
        <dbReference type="RuleBase" id="RU000477"/>
    </source>
</evidence>
<evidence type="ECO:0000256" key="14">
    <source>
        <dbReference type="ARBA" id="ARBA00023136"/>
    </source>
</evidence>
<feature type="transmembrane region" description="Helical" evidence="23">
    <location>
        <begin position="105"/>
        <end position="128"/>
    </location>
</feature>
<evidence type="ECO:0000256" key="23">
    <source>
        <dbReference type="SAM" id="Phobius"/>
    </source>
</evidence>
<keyword evidence="6" id="KW-1003">Cell membrane</keyword>